<sequence length="418" mass="45371">MSTATSAPAPVATGAPMGNITGPIVIPGIPISERAAYLSQIYIGVTAVLMLLCVITFGTRIYQRIVPVWKIGADDCFIVAGFILTVADWAMLLPMMVPRPGLISLERSTEAGKNSWLAIAVWGLSMTCIKISIALTLLRIQGKERGWRIFLYTVMAVQAVYGVGNTLFNLAIACHPLEAAWNPFIPGARCVSVEVMRGVSNLGSSINITTDVLLSLAPATFLRKLNRPLRERVFVCVLMGMGLFASVSSIVKTVIVKDWGIPTDTTEDWWAMGVSICTWTALEQLLGVLAACVPAMKGTFQRCLGAIGVSLTENKSQQRSGYYMGYAGMSAGANSRTGPEPTATFRSQKSDGFRAEHLEFREHMYSRKGKKGHEEETCIELPDISRNDSARSLEDRSLDHGHGDSRGQSIEQLPAHAV</sequence>
<evidence type="ECO:0000256" key="4">
    <source>
        <dbReference type="ARBA" id="ARBA00023136"/>
    </source>
</evidence>
<evidence type="ECO:0000256" key="7">
    <source>
        <dbReference type="SAM" id="Phobius"/>
    </source>
</evidence>
<evidence type="ECO:0000256" key="5">
    <source>
        <dbReference type="ARBA" id="ARBA00038359"/>
    </source>
</evidence>
<evidence type="ECO:0000313" key="9">
    <source>
        <dbReference type="EMBL" id="KAK4235010.1"/>
    </source>
</evidence>
<feature type="transmembrane region" description="Helical" evidence="7">
    <location>
        <begin position="233"/>
        <end position="251"/>
    </location>
</feature>
<dbReference type="InterPro" id="IPR052337">
    <property type="entry name" value="SAT4-like"/>
</dbReference>
<comment type="caution">
    <text evidence="9">The sequence shown here is derived from an EMBL/GenBank/DDBJ whole genome shotgun (WGS) entry which is preliminary data.</text>
</comment>
<feature type="transmembrane region" description="Helical" evidence="7">
    <location>
        <begin position="37"/>
        <end position="57"/>
    </location>
</feature>
<evidence type="ECO:0000256" key="3">
    <source>
        <dbReference type="ARBA" id="ARBA00022989"/>
    </source>
</evidence>
<feature type="transmembrane region" description="Helical" evidence="7">
    <location>
        <begin position="271"/>
        <end position="293"/>
    </location>
</feature>
<feature type="transmembrane region" description="Helical" evidence="7">
    <location>
        <begin position="116"/>
        <end position="138"/>
    </location>
</feature>
<evidence type="ECO:0000256" key="6">
    <source>
        <dbReference type="SAM" id="MobiDB-lite"/>
    </source>
</evidence>
<comment type="similarity">
    <text evidence="5">Belongs to the SAT4 family.</text>
</comment>
<name>A0AAN7HBD6_9PEZI</name>
<keyword evidence="10" id="KW-1185">Reference proteome</keyword>
<feature type="compositionally biased region" description="Basic and acidic residues" evidence="6">
    <location>
        <begin position="383"/>
        <end position="405"/>
    </location>
</feature>
<evidence type="ECO:0000259" key="8">
    <source>
        <dbReference type="Pfam" id="PF20684"/>
    </source>
</evidence>
<dbReference type="PANTHER" id="PTHR33048:SF129">
    <property type="entry name" value="INTEGRAL MEMBRANE PROTEIN-RELATED"/>
    <property type="match status" value="1"/>
</dbReference>
<dbReference type="PANTHER" id="PTHR33048">
    <property type="entry name" value="PTH11-LIKE INTEGRAL MEMBRANE PROTEIN (AFU_ORTHOLOGUE AFUA_5G11245)"/>
    <property type="match status" value="1"/>
</dbReference>
<reference evidence="9" key="2">
    <citation type="submission" date="2023-05" db="EMBL/GenBank/DDBJ databases">
        <authorList>
            <consortium name="Lawrence Berkeley National Laboratory"/>
            <person name="Steindorff A."/>
            <person name="Hensen N."/>
            <person name="Bonometti L."/>
            <person name="Westerberg I."/>
            <person name="Brannstrom I.O."/>
            <person name="Guillou S."/>
            <person name="Cros-Aarteil S."/>
            <person name="Calhoun S."/>
            <person name="Haridas S."/>
            <person name="Kuo A."/>
            <person name="Mondo S."/>
            <person name="Pangilinan J."/>
            <person name="Riley R."/>
            <person name="Labutti K."/>
            <person name="Andreopoulos B."/>
            <person name="Lipzen A."/>
            <person name="Chen C."/>
            <person name="Yanf M."/>
            <person name="Daum C."/>
            <person name="Ng V."/>
            <person name="Clum A."/>
            <person name="Ohm R."/>
            <person name="Martin F."/>
            <person name="Silar P."/>
            <person name="Natvig D."/>
            <person name="Lalanne C."/>
            <person name="Gautier V."/>
            <person name="Ament-Velasquez S.L."/>
            <person name="Kruys A."/>
            <person name="Hutchinson M.I."/>
            <person name="Powell A.J."/>
            <person name="Barry K."/>
            <person name="Miller A.N."/>
            <person name="Grigoriev I.V."/>
            <person name="Debuchy R."/>
            <person name="Gladieux P."/>
            <person name="Thoren M.H."/>
            <person name="Johannesson H."/>
        </authorList>
    </citation>
    <scope>NUCLEOTIDE SEQUENCE</scope>
    <source>
        <strain evidence="9">CBS 532.94</strain>
    </source>
</reference>
<proteinExistence type="inferred from homology"/>
<dbReference type="InterPro" id="IPR049326">
    <property type="entry name" value="Rhodopsin_dom_fungi"/>
</dbReference>
<keyword evidence="3 7" id="KW-1133">Transmembrane helix</keyword>
<gene>
    <name evidence="9" type="ORF">C8A03DRAFT_37160</name>
</gene>
<evidence type="ECO:0000256" key="1">
    <source>
        <dbReference type="ARBA" id="ARBA00004141"/>
    </source>
</evidence>
<dbReference type="EMBL" id="MU860306">
    <property type="protein sequence ID" value="KAK4235010.1"/>
    <property type="molecule type" value="Genomic_DNA"/>
</dbReference>
<dbReference type="Proteomes" id="UP001303760">
    <property type="component" value="Unassembled WGS sequence"/>
</dbReference>
<reference evidence="9" key="1">
    <citation type="journal article" date="2023" name="Mol. Phylogenet. Evol.">
        <title>Genome-scale phylogeny and comparative genomics of the fungal order Sordariales.</title>
        <authorList>
            <person name="Hensen N."/>
            <person name="Bonometti L."/>
            <person name="Westerberg I."/>
            <person name="Brannstrom I.O."/>
            <person name="Guillou S."/>
            <person name="Cros-Aarteil S."/>
            <person name="Calhoun S."/>
            <person name="Haridas S."/>
            <person name="Kuo A."/>
            <person name="Mondo S."/>
            <person name="Pangilinan J."/>
            <person name="Riley R."/>
            <person name="LaButti K."/>
            <person name="Andreopoulos B."/>
            <person name="Lipzen A."/>
            <person name="Chen C."/>
            <person name="Yan M."/>
            <person name="Daum C."/>
            <person name="Ng V."/>
            <person name="Clum A."/>
            <person name="Steindorff A."/>
            <person name="Ohm R.A."/>
            <person name="Martin F."/>
            <person name="Silar P."/>
            <person name="Natvig D.O."/>
            <person name="Lalanne C."/>
            <person name="Gautier V."/>
            <person name="Ament-Velasquez S.L."/>
            <person name="Kruys A."/>
            <person name="Hutchinson M.I."/>
            <person name="Powell A.J."/>
            <person name="Barry K."/>
            <person name="Miller A.N."/>
            <person name="Grigoriev I.V."/>
            <person name="Debuchy R."/>
            <person name="Gladieux P."/>
            <person name="Hiltunen Thoren M."/>
            <person name="Johannesson H."/>
        </authorList>
    </citation>
    <scope>NUCLEOTIDE SEQUENCE</scope>
    <source>
        <strain evidence="9">CBS 532.94</strain>
    </source>
</reference>
<dbReference type="GO" id="GO:0016020">
    <property type="term" value="C:membrane"/>
    <property type="evidence" value="ECO:0007669"/>
    <property type="project" value="UniProtKB-SubCell"/>
</dbReference>
<dbReference type="Pfam" id="PF20684">
    <property type="entry name" value="Fung_rhodopsin"/>
    <property type="match status" value="1"/>
</dbReference>
<accession>A0AAN7HBD6</accession>
<keyword evidence="4 7" id="KW-0472">Membrane</keyword>
<evidence type="ECO:0000256" key="2">
    <source>
        <dbReference type="ARBA" id="ARBA00022692"/>
    </source>
</evidence>
<organism evidence="9 10">
    <name type="scientific">Achaetomium macrosporum</name>
    <dbReference type="NCBI Taxonomy" id="79813"/>
    <lineage>
        <taxon>Eukaryota</taxon>
        <taxon>Fungi</taxon>
        <taxon>Dikarya</taxon>
        <taxon>Ascomycota</taxon>
        <taxon>Pezizomycotina</taxon>
        <taxon>Sordariomycetes</taxon>
        <taxon>Sordariomycetidae</taxon>
        <taxon>Sordariales</taxon>
        <taxon>Chaetomiaceae</taxon>
        <taxon>Achaetomium</taxon>
    </lineage>
</organism>
<protein>
    <recommendedName>
        <fullName evidence="8">Rhodopsin domain-containing protein</fullName>
    </recommendedName>
</protein>
<keyword evidence="2 7" id="KW-0812">Transmembrane</keyword>
<evidence type="ECO:0000313" key="10">
    <source>
        <dbReference type="Proteomes" id="UP001303760"/>
    </source>
</evidence>
<comment type="subcellular location">
    <subcellularLocation>
        <location evidence="1">Membrane</location>
        <topology evidence="1">Multi-pass membrane protein</topology>
    </subcellularLocation>
</comment>
<feature type="domain" description="Rhodopsin" evidence="8">
    <location>
        <begin position="60"/>
        <end position="301"/>
    </location>
</feature>
<dbReference type="AlphaFoldDB" id="A0AAN7HBD6"/>
<feature type="transmembrane region" description="Helical" evidence="7">
    <location>
        <begin position="77"/>
        <end position="96"/>
    </location>
</feature>
<feature type="region of interest" description="Disordered" evidence="6">
    <location>
        <begin position="364"/>
        <end position="418"/>
    </location>
</feature>